<dbReference type="GO" id="GO:0004930">
    <property type="term" value="F:G protein-coupled receptor activity"/>
    <property type="evidence" value="ECO:0007669"/>
    <property type="project" value="UniProtKB-KW"/>
</dbReference>
<feature type="compositionally biased region" description="Polar residues" evidence="8">
    <location>
        <begin position="340"/>
        <end position="365"/>
    </location>
</feature>
<feature type="transmembrane region" description="Helical" evidence="9">
    <location>
        <begin position="93"/>
        <end position="114"/>
    </location>
</feature>
<protein>
    <submittedName>
        <fullName evidence="11">Chemosensory receptor A</fullName>
    </submittedName>
</protein>
<keyword evidence="5 9" id="KW-0472">Membrane</keyword>
<evidence type="ECO:0000259" key="10">
    <source>
        <dbReference type="PROSITE" id="PS50262"/>
    </source>
</evidence>
<comment type="subcellular location">
    <subcellularLocation>
        <location evidence="1">Membrane</location>
        <topology evidence="1">Multi-pass membrane protein</topology>
    </subcellularLocation>
</comment>
<dbReference type="Pfam" id="PF00001">
    <property type="entry name" value="7tm_1"/>
    <property type="match status" value="1"/>
</dbReference>
<dbReference type="InterPro" id="IPR000276">
    <property type="entry name" value="GPCR_Rhodpsn"/>
</dbReference>
<dbReference type="GO" id="GO:0005886">
    <property type="term" value="C:plasma membrane"/>
    <property type="evidence" value="ECO:0007669"/>
    <property type="project" value="TreeGrafter"/>
</dbReference>
<dbReference type="PANTHER" id="PTHR24243:SF208">
    <property type="entry name" value="PYROKININ-1 RECEPTOR"/>
    <property type="match status" value="1"/>
</dbReference>
<comment type="caution">
    <text evidence="11">The sequence shown here is derived from an EMBL/GenBank/DDBJ whole genome shotgun (WGS) entry which is preliminary data.</text>
</comment>
<dbReference type="PROSITE" id="PS50262">
    <property type="entry name" value="G_PROTEIN_RECEP_F1_2"/>
    <property type="match status" value="1"/>
</dbReference>
<feature type="domain" description="G-protein coupled receptors family 1 profile" evidence="10">
    <location>
        <begin position="73"/>
        <end position="470"/>
    </location>
</feature>
<dbReference type="InterPro" id="IPR017452">
    <property type="entry name" value="GPCR_Rhodpsn_7TM"/>
</dbReference>
<feature type="compositionally biased region" description="Low complexity" evidence="8">
    <location>
        <begin position="278"/>
        <end position="291"/>
    </location>
</feature>
<feature type="transmembrane region" description="Helical" evidence="9">
    <location>
        <begin position="134"/>
        <end position="156"/>
    </location>
</feature>
<dbReference type="PANTHER" id="PTHR24243">
    <property type="entry name" value="G-PROTEIN COUPLED RECEPTOR"/>
    <property type="match status" value="1"/>
</dbReference>
<dbReference type="AlphaFoldDB" id="A0AAV4GSY8"/>
<accession>A0AAV4GSY8</accession>
<evidence type="ECO:0000256" key="4">
    <source>
        <dbReference type="ARBA" id="ARBA00023040"/>
    </source>
</evidence>
<evidence type="ECO:0000256" key="6">
    <source>
        <dbReference type="ARBA" id="ARBA00023170"/>
    </source>
</evidence>
<evidence type="ECO:0000256" key="1">
    <source>
        <dbReference type="ARBA" id="ARBA00004141"/>
    </source>
</evidence>
<feature type="transmembrane region" description="Helical" evidence="9">
    <location>
        <begin position="232"/>
        <end position="254"/>
    </location>
</feature>
<dbReference type="Gene3D" id="1.20.1070.10">
    <property type="entry name" value="Rhodopsin 7-helix transmembrane proteins"/>
    <property type="match status" value="2"/>
</dbReference>
<keyword evidence="7" id="KW-0807">Transducer</keyword>
<feature type="transmembrane region" description="Helical" evidence="9">
    <location>
        <begin position="446"/>
        <end position="469"/>
    </location>
</feature>
<dbReference type="SUPFAM" id="SSF81321">
    <property type="entry name" value="Family A G protein-coupled receptor-like"/>
    <property type="match status" value="1"/>
</dbReference>
<feature type="region of interest" description="Disordered" evidence="8">
    <location>
        <begin position="270"/>
        <end position="396"/>
    </location>
</feature>
<evidence type="ECO:0000256" key="5">
    <source>
        <dbReference type="ARBA" id="ARBA00023136"/>
    </source>
</evidence>
<evidence type="ECO:0000256" key="8">
    <source>
        <dbReference type="SAM" id="MobiDB-lite"/>
    </source>
</evidence>
<evidence type="ECO:0000256" key="7">
    <source>
        <dbReference type="ARBA" id="ARBA00023224"/>
    </source>
</evidence>
<keyword evidence="4" id="KW-0297">G-protein coupled receptor</keyword>
<dbReference type="EMBL" id="BMAT01012270">
    <property type="protein sequence ID" value="GFR88928.1"/>
    <property type="molecule type" value="Genomic_DNA"/>
</dbReference>
<evidence type="ECO:0000313" key="11">
    <source>
        <dbReference type="EMBL" id="GFR88928.1"/>
    </source>
</evidence>
<reference evidence="11 12" key="1">
    <citation type="journal article" date="2021" name="Elife">
        <title>Chloroplast acquisition without the gene transfer in kleptoplastic sea slugs, Plakobranchus ocellatus.</title>
        <authorList>
            <person name="Maeda T."/>
            <person name="Takahashi S."/>
            <person name="Yoshida T."/>
            <person name="Shimamura S."/>
            <person name="Takaki Y."/>
            <person name="Nagai Y."/>
            <person name="Toyoda A."/>
            <person name="Suzuki Y."/>
            <person name="Arimoto A."/>
            <person name="Ishii H."/>
            <person name="Satoh N."/>
            <person name="Nishiyama T."/>
            <person name="Hasebe M."/>
            <person name="Maruyama T."/>
            <person name="Minagawa J."/>
            <person name="Obokata J."/>
            <person name="Shigenobu S."/>
        </authorList>
    </citation>
    <scope>NUCLEOTIDE SEQUENCE [LARGE SCALE GENOMIC DNA]</scope>
</reference>
<feature type="transmembrane region" description="Helical" evidence="9">
    <location>
        <begin position="177"/>
        <end position="197"/>
    </location>
</feature>
<evidence type="ECO:0000256" key="9">
    <source>
        <dbReference type="SAM" id="Phobius"/>
    </source>
</evidence>
<sequence>MSTIRDNRETFTSKNLGIFDDLLDAQEMTSLKPLVKVTSGPELVEVLTGPEALLANTVIYTLVCVISVVGIFVNIINIAVFIKLGLSKETINIGMFALSVADLLTLVTLFLMGLVNCPLYPFLHIPIVPYDATLLLTGPFMSASATSHCITALISVERCVCVVKPFHVKRIFTVGRVRLVVVIIWAIIMLGAVPKYATTNIAWRLEPDTNTTKLVFEYTPEMRQVEELTIQIMNVFIPFLVYLVVVVCTVILVVKLREALRWQNNMKKKMHTSRNAQSYSSNANTGSTSTSVLAERMSTKKLQLSNDDENGKEEMSVLKRKRKNAPCEAIMAEEPPTPPTISQNISADGHSGNNPADSNKTNSIEVQGHEGQPPAVTRPNQKKGTNSNGKIITPQGTHNSIRELRVHKSVVLICAIFLTCTSPTVILISIYLVWPKFHVDTPEFQNLMHLLISFPFLTQAVSSSVNIIFYMRMSSRFRPVCVALFQPLRCPRGGST</sequence>
<proteinExistence type="predicted"/>
<evidence type="ECO:0000256" key="3">
    <source>
        <dbReference type="ARBA" id="ARBA00022989"/>
    </source>
</evidence>
<feature type="compositionally biased region" description="Polar residues" evidence="8">
    <location>
        <begin position="378"/>
        <end position="396"/>
    </location>
</feature>
<organism evidence="11 12">
    <name type="scientific">Elysia marginata</name>
    <dbReference type="NCBI Taxonomy" id="1093978"/>
    <lineage>
        <taxon>Eukaryota</taxon>
        <taxon>Metazoa</taxon>
        <taxon>Spiralia</taxon>
        <taxon>Lophotrochozoa</taxon>
        <taxon>Mollusca</taxon>
        <taxon>Gastropoda</taxon>
        <taxon>Heterobranchia</taxon>
        <taxon>Euthyneura</taxon>
        <taxon>Panpulmonata</taxon>
        <taxon>Sacoglossa</taxon>
        <taxon>Placobranchoidea</taxon>
        <taxon>Plakobranchidae</taxon>
        <taxon>Elysia</taxon>
    </lineage>
</organism>
<feature type="transmembrane region" description="Helical" evidence="9">
    <location>
        <begin position="58"/>
        <end position="81"/>
    </location>
</feature>
<keyword evidence="2 9" id="KW-0812">Transmembrane</keyword>
<name>A0AAV4GSY8_9GAST</name>
<keyword evidence="12" id="KW-1185">Reference proteome</keyword>
<evidence type="ECO:0000256" key="2">
    <source>
        <dbReference type="ARBA" id="ARBA00022692"/>
    </source>
</evidence>
<gene>
    <name evidence="11" type="ORF">ElyMa_006111500</name>
</gene>
<dbReference type="Proteomes" id="UP000762676">
    <property type="component" value="Unassembled WGS sequence"/>
</dbReference>
<keyword evidence="6 11" id="KW-0675">Receptor</keyword>
<evidence type="ECO:0000313" key="12">
    <source>
        <dbReference type="Proteomes" id="UP000762676"/>
    </source>
</evidence>
<dbReference type="PRINTS" id="PR00237">
    <property type="entry name" value="GPCRRHODOPSN"/>
</dbReference>
<keyword evidence="3 9" id="KW-1133">Transmembrane helix</keyword>
<feature type="transmembrane region" description="Helical" evidence="9">
    <location>
        <begin position="410"/>
        <end position="434"/>
    </location>
</feature>